<dbReference type="GO" id="GO:0005739">
    <property type="term" value="C:mitochondrion"/>
    <property type="evidence" value="ECO:0007669"/>
    <property type="project" value="GOC"/>
</dbReference>
<dbReference type="Proteomes" id="UP001642260">
    <property type="component" value="Unassembled WGS sequence"/>
</dbReference>
<evidence type="ECO:0008006" key="6">
    <source>
        <dbReference type="Google" id="ProtNLM"/>
    </source>
</evidence>
<feature type="repeat" description="PPR" evidence="3">
    <location>
        <begin position="309"/>
        <end position="343"/>
    </location>
</feature>
<reference evidence="4 5" key="1">
    <citation type="submission" date="2022-03" db="EMBL/GenBank/DDBJ databases">
        <authorList>
            <person name="Macdonald S."/>
            <person name="Ahmed S."/>
            <person name="Newling K."/>
        </authorList>
    </citation>
    <scope>NUCLEOTIDE SEQUENCE [LARGE SCALE GENOMIC DNA]</scope>
</reference>
<keyword evidence="5" id="KW-1185">Reference proteome</keyword>
<dbReference type="InterPro" id="IPR011990">
    <property type="entry name" value="TPR-like_helical_dom_sf"/>
</dbReference>
<comment type="caution">
    <text evidence="4">The sequence shown here is derived from an EMBL/GenBank/DDBJ whole genome shotgun (WGS) entry which is preliminary data.</text>
</comment>
<dbReference type="InterPro" id="IPR050667">
    <property type="entry name" value="PPR-containing_protein"/>
</dbReference>
<dbReference type="PROSITE" id="PS51375">
    <property type="entry name" value="PPR"/>
    <property type="match status" value="5"/>
</dbReference>
<dbReference type="Pfam" id="PF13041">
    <property type="entry name" value="PPR_2"/>
    <property type="match status" value="2"/>
</dbReference>
<dbReference type="PANTHER" id="PTHR47939:SF3">
    <property type="entry name" value="REPEAT-CONTAINING PROTEIN, PUTATIVE-RELATED"/>
    <property type="match status" value="1"/>
</dbReference>
<organism evidence="4 5">
    <name type="scientific">Eruca vesicaria subsp. sativa</name>
    <name type="common">Garden rocket</name>
    <name type="synonym">Eruca sativa</name>
    <dbReference type="NCBI Taxonomy" id="29727"/>
    <lineage>
        <taxon>Eukaryota</taxon>
        <taxon>Viridiplantae</taxon>
        <taxon>Streptophyta</taxon>
        <taxon>Embryophyta</taxon>
        <taxon>Tracheophyta</taxon>
        <taxon>Spermatophyta</taxon>
        <taxon>Magnoliopsida</taxon>
        <taxon>eudicotyledons</taxon>
        <taxon>Gunneridae</taxon>
        <taxon>Pentapetalae</taxon>
        <taxon>rosids</taxon>
        <taxon>malvids</taxon>
        <taxon>Brassicales</taxon>
        <taxon>Brassicaceae</taxon>
        <taxon>Brassiceae</taxon>
        <taxon>Eruca</taxon>
    </lineage>
</organism>
<evidence type="ECO:0000313" key="4">
    <source>
        <dbReference type="EMBL" id="CAH8284960.1"/>
    </source>
</evidence>
<feature type="repeat" description="PPR" evidence="3">
    <location>
        <begin position="134"/>
        <end position="168"/>
    </location>
</feature>
<keyword evidence="2" id="KW-0677">Repeat</keyword>
<comment type="similarity">
    <text evidence="1">Belongs to the PPR family. P subfamily.</text>
</comment>
<evidence type="ECO:0000313" key="5">
    <source>
        <dbReference type="Proteomes" id="UP001642260"/>
    </source>
</evidence>
<feature type="repeat" description="PPR" evidence="3">
    <location>
        <begin position="344"/>
        <end position="378"/>
    </location>
</feature>
<protein>
    <recommendedName>
        <fullName evidence="6">Pentatricopeptide repeat-containing protein</fullName>
    </recommendedName>
</protein>
<dbReference type="FunFam" id="1.25.40.10:FF:002289">
    <property type="entry name" value="Pentatricopeptide repeat-containing protein At2g28050"/>
    <property type="match status" value="1"/>
</dbReference>
<dbReference type="EMBL" id="CAKOAT010024448">
    <property type="protein sequence ID" value="CAH8284960.1"/>
    <property type="molecule type" value="Genomic_DNA"/>
</dbReference>
<proteinExistence type="inferred from homology"/>
<dbReference type="InterPro" id="IPR002885">
    <property type="entry name" value="PPR_rpt"/>
</dbReference>
<evidence type="ECO:0000256" key="1">
    <source>
        <dbReference type="ARBA" id="ARBA00007626"/>
    </source>
</evidence>
<accession>A0ABC8INK0</accession>
<gene>
    <name evidence="4" type="ORF">ERUC_LOCUS835</name>
</gene>
<evidence type="ECO:0000256" key="2">
    <source>
        <dbReference type="ARBA" id="ARBA00022737"/>
    </source>
</evidence>
<dbReference type="GO" id="GO:0000963">
    <property type="term" value="P:mitochondrial RNA processing"/>
    <property type="evidence" value="ECO:0007669"/>
    <property type="project" value="UniProtKB-ARBA"/>
</dbReference>
<dbReference type="Pfam" id="PF01535">
    <property type="entry name" value="PPR"/>
    <property type="match status" value="3"/>
</dbReference>
<dbReference type="PANTHER" id="PTHR47939">
    <property type="entry name" value="MEMBRANE-ASSOCIATED SALT-INDUCIBLE PROTEIN-LIKE"/>
    <property type="match status" value="1"/>
</dbReference>
<evidence type="ECO:0000256" key="3">
    <source>
        <dbReference type="PROSITE-ProRule" id="PRU00708"/>
    </source>
</evidence>
<dbReference type="AlphaFoldDB" id="A0ABC8INK0"/>
<feature type="repeat" description="PPR" evidence="3">
    <location>
        <begin position="379"/>
        <end position="413"/>
    </location>
</feature>
<feature type="repeat" description="PPR" evidence="3">
    <location>
        <begin position="274"/>
        <end position="308"/>
    </location>
</feature>
<sequence>MTIQSFLKTLKTTKRTYPSSIYNLLISSSSTTQIHDSPENPISDLSLPTLRRILSDPDIKSRKCVSFFQFILENPSLFSFQPDLRTHLSLSLRVLSERKFSVARELLNPDILRYPFHVIASSVFDECGFETKVVARLFNSMIMVYSDSGRYDEVVEVFECMKNNEVKIDEKTLTLHLMNLRRSGEVELAYDFFRLMVAASELGVVSVYSLTVVVSALCCHGEIKRARELVEEVEIIKPNIVTFRAMIDCCVKRWKFEELDLVLELMEKERVSLDLDAYKILIEGFASYGKVEDAERLVLRMHDEKLKVETYLYNLIINGYSRLGLVEKAFEIQSGMSSRGVVSNKDTYWGLMNGLCKAGKVCEAMRLLSELRVNGFEMDEAMYTTLIDGCYGAGMMDNALEVVAEMVREGFIPDGTLFEKLADALFEVNREEAAMMTTFVVKSGIKPNSCSNVVKGEEDLSAVLAP</sequence>
<name>A0ABC8INK0_ERUVS</name>
<dbReference type="Gene3D" id="1.25.40.10">
    <property type="entry name" value="Tetratricopeptide repeat domain"/>
    <property type="match status" value="3"/>
</dbReference>
<dbReference type="NCBIfam" id="TIGR00756">
    <property type="entry name" value="PPR"/>
    <property type="match status" value="6"/>
</dbReference>